<dbReference type="CDD" id="cd00082">
    <property type="entry name" value="HisKA"/>
    <property type="match status" value="1"/>
</dbReference>
<gene>
    <name evidence="23" type="ORF">JQC75_15185</name>
</gene>
<dbReference type="InterPro" id="IPR004358">
    <property type="entry name" value="Sig_transdc_His_kin-like_C"/>
</dbReference>
<dbReference type="InterPro" id="IPR008207">
    <property type="entry name" value="Sig_transdc_His_kin_Hpt_dom"/>
</dbReference>
<dbReference type="Pfam" id="PF22673">
    <property type="entry name" value="MCP-like_PDC_1"/>
    <property type="match status" value="1"/>
</dbReference>
<dbReference type="SMART" id="SM00388">
    <property type="entry name" value="HisKA"/>
    <property type="match status" value="1"/>
</dbReference>
<evidence type="ECO:0000256" key="1">
    <source>
        <dbReference type="ARBA" id="ARBA00000085"/>
    </source>
</evidence>
<dbReference type="InterPro" id="IPR036097">
    <property type="entry name" value="HisK_dim/P_sf"/>
</dbReference>
<keyword evidence="13 16" id="KW-0472">Membrane</keyword>
<evidence type="ECO:0000259" key="17">
    <source>
        <dbReference type="PROSITE" id="PS50109"/>
    </source>
</evidence>
<organism evidence="23 24">
    <name type="scientific">Shewanella litorisediminis</name>
    <dbReference type="NCBI Taxonomy" id="1173586"/>
    <lineage>
        <taxon>Bacteria</taxon>
        <taxon>Pseudomonadati</taxon>
        <taxon>Pseudomonadota</taxon>
        <taxon>Gammaproteobacteria</taxon>
        <taxon>Alteromonadales</taxon>
        <taxon>Shewanellaceae</taxon>
        <taxon>Shewanella</taxon>
    </lineage>
</organism>
<evidence type="ECO:0000313" key="24">
    <source>
        <dbReference type="Proteomes" id="UP000596252"/>
    </source>
</evidence>
<evidence type="ECO:0000256" key="15">
    <source>
        <dbReference type="PROSITE-ProRule" id="PRU00169"/>
    </source>
</evidence>
<feature type="domain" description="PAS" evidence="19">
    <location>
        <begin position="517"/>
        <end position="564"/>
    </location>
</feature>
<dbReference type="Pfam" id="PF13426">
    <property type="entry name" value="PAS_9"/>
    <property type="match status" value="2"/>
</dbReference>
<dbReference type="CDD" id="cd16922">
    <property type="entry name" value="HATPase_EvgS-ArcB-TorS-like"/>
    <property type="match status" value="1"/>
</dbReference>
<feature type="domain" description="HAMP" evidence="21">
    <location>
        <begin position="330"/>
        <end position="383"/>
    </location>
</feature>
<dbReference type="CDD" id="cd12913">
    <property type="entry name" value="PDC1_MCP_like"/>
    <property type="match status" value="1"/>
</dbReference>
<comment type="catalytic activity">
    <reaction evidence="1">
        <text>ATP + protein L-histidine = ADP + protein N-phospho-L-histidine.</text>
        <dbReference type="EC" id="2.7.13.3"/>
    </reaction>
</comment>
<evidence type="ECO:0000259" key="18">
    <source>
        <dbReference type="PROSITE" id="PS50110"/>
    </source>
</evidence>
<dbReference type="Gene3D" id="3.30.450.20">
    <property type="entry name" value="PAS domain"/>
    <property type="match status" value="7"/>
</dbReference>
<dbReference type="Pfam" id="PF08447">
    <property type="entry name" value="PAS_3"/>
    <property type="match status" value="2"/>
</dbReference>
<dbReference type="CDD" id="cd18774">
    <property type="entry name" value="PDC2_HK_sensor"/>
    <property type="match status" value="1"/>
</dbReference>
<feature type="domain" description="PAS" evidence="19">
    <location>
        <begin position="771"/>
        <end position="840"/>
    </location>
</feature>
<protein>
    <recommendedName>
        <fullName evidence="3">histidine kinase</fullName>
        <ecNumber evidence="3">2.7.13.3</ecNumber>
    </recommendedName>
</protein>
<dbReference type="Proteomes" id="UP000596252">
    <property type="component" value="Chromosome"/>
</dbReference>
<dbReference type="RefSeq" id="WP_203324877.1">
    <property type="nucleotide sequence ID" value="NZ_CP069213.1"/>
</dbReference>
<evidence type="ECO:0000256" key="5">
    <source>
        <dbReference type="ARBA" id="ARBA00022553"/>
    </source>
</evidence>
<dbReference type="PRINTS" id="PR00344">
    <property type="entry name" value="BCTRLSENSOR"/>
</dbReference>
<feature type="domain" description="PAC" evidence="20">
    <location>
        <begin position="464"/>
        <end position="516"/>
    </location>
</feature>
<evidence type="ECO:0000256" key="11">
    <source>
        <dbReference type="ARBA" id="ARBA00022989"/>
    </source>
</evidence>
<keyword evidence="9" id="KW-0418">Kinase</keyword>
<feature type="transmembrane region" description="Helical" evidence="16">
    <location>
        <begin position="15"/>
        <end position="37"/>
    </location>
</feature>
<dbReference type="Gene3D" id="3.30.565.10">
    <property type="entry name" value="Histidine kinase-like ATPase, C-terminal domain"/>
    <property type="match status" value="1"/>
</dbReference>
<dbReference type="InterPro" id="IPR011006">
    <property type="entry name" value="CheY-like_superfamily"/>
</dbReference>
<comment type="subcellular location">
    <subcellularLocation>
        <location evidence="2">Cell membrane</location>
        <topology evidence="2">Multi-pass membrane protein</topology>
    </subcellularLocation>
</comment>
<evidence type="ECO:0000256" key="12">
    <source>
        <dbReference type="ARBA" id="ARBA00023012"/>
    </source>
</evidence>
<dbReference type="InterPro" id="IPR036890">
    <property type="entry name" value="HATPase_C_sf"/>
</dbReference>
<dbReference type="PROSITE" id="PS50885">
    <property type="entry name" value="HAMP"/>
    <property type="match status" value="1"/>
</dbReference>
<dbReference type="SUPFAM" id="SSF47384">
    <property type="entry name" value="Homodimeric domain of signal transducing histidine kinase"/>
    <property type="match status" value="1"/>
</dbReference>
<dbReference type="InterPro" id="IPR001789">
    <property type="entry name" value="Sig_transdc_resp-reg_receiver"/>
</dbReference>
<evidence type="ECO:0000256" key="14">
    <source>
        <dbReference type="PROSITE-ProRule" id="PRU00110"/>
    </source>
</evidence>
<evidence type="ECO:0000256" key="13">
    <source>
        <dbReference type="ARBA" id="ARBA00023136"/>
    </source>
</evidence>
<dbReference type="PROSITE" id="PS50112">
    <property type="entry name" value="PAS"/>
    <property type="match status" value="4"/>
</dbReference>
<feature type="modified residue" description="Phosphohistidine" evidence="14">
    <location>
        <position position="1620"/>
    </location>
</feature>
<dbReference type="Pfam" id="PF02518">
    <property type="entry name" value="HATPase_c"/>
    <property type="match status" value="1"/>
</dbReference>
<dbReference type="Gene3D" id="1.10.287.130">
    <property type="match status" value="1"/>
</dbReference>
<dbReference type="SUPFAM" id="SSF55785">
    <property type="entry name" value="PYP-like sensor domain (PAS domain)"/>
    <property type="match status" value="5"/>
</dbReference>
<feature type="domain" description="PAS" evidence="19">
    <location>
        <begin position="899"/>
        <end position="969"/>
    </location>
</feature>
<dbReference type="NCBIfam" id="TIGR00229">
    <property type="entry name" value="sensory_box"/>
    <property type="match status" value="3"/>
</dbReference>
<keyword evidence="10" id="KW-0067">ATP-binding</keyword>
<evidence type="ECO:0000259" key="21">
    <source>
        <dbReference type="PROSITE" id="PS50885"/>
    </source>
</evidence>
<keyword evidence="11 16" id="KW-1133">Transmembrane helix</keyword>
<dbReference type="Pfam" id="PF00512">
    <property type="entry name" value="HisKA"/>
    <property type="match status" value="1"/>
</dbReference>
<keyword evidence="4" id="KW-1003">Cell membrane</keyword>
<feature type="modified residue" description="4-aspartylphosphate" evidence="15">
    <location>
        <position position="1470"/>
    </location>
</feature>
<dbReference type="InterPro" id="IPR005467">
    <property type="entry name" value="His_kinase_dom"/>
</dbReference>
<evidence type="ECO:0000256" key="4">
    <source>
        <dbReference type="ARBA" id="ARBA00022475"/>
    </source>
</evidence>
<dbReference type="InterPro" id="IPR036641">
    <property type="entry name" value="HPT_dom_sf"/>
</dbReference>
<evidence type="ECO:0000259" key="19">
    <source>
        <dbReference type="PROSITE" id="PS50112"/>
    </source>
</evidence>
<feature type="domain" description="PAC" evidence="20">
    <location>
        <begin position="718"/>
        <end position="770"/>
    </location>
</feature>
<evidence type="ECO:0000256" key="6">
    <source>
        <dbReference type="ARBA" id="ARBA00022679"/>
    </source>
</evidence>
<feature type="domain" description="Histidine kinase" evidence="17">
    <location>
        <begin position="1043"/>
        <end position="1264"/>
    </location>
</feature>
<dbReference type="SUPFAM" id="SSF52172">
    <property type="entry name" value="CheY-like"/>
    <property type="match status" value="2"/>
</dbReference>
<feature type="domain" description="PAC" evidence="20">
    <location>
        <begin position="973"/>
        <end position="1025"/>
    </location>
</feature>
<evidence type="ECO:0000259" key="20">
    <source>
        <dbReference type="PROSITE" id="PS50113"/>
    </source>
</evidence>
<dbReference type="SMART" id="SM00086">
    <property type="entry name" value="PAC"/>
    <property type="match status" value="4"/>
</dbReference>
<feature type="domain" description="Response regulatory" evidence="18">
    <location>
        <begin position="1280"/>
        <end position="1394"/>
    </location>
</feature>
<dbReference type="SUPFAM" id="SSF55874">
    <property type="entry name" value="ATPase domain of HSP90 chaperone/DNA topoisomerase II/histidine kinase"/>
    <property type="match status" value="1"/>
</dbReference>
<evidence type="ECO:0000259" key="22">
    <source>
        <dbReference type="PROSITE" id="PS50894"/>
    </source>
</evidence>
<dbReference type="InterPro" id="IPR013655">
    <property type="entry name" value="PAS_fold_3"/>
</dbReference>
<dbReference type="Pfam" id="PF01627">
    <property type="entry name" value="Hpt"/>
    <property type="match status" value="1"/>
</dbReference>
<dbReference type="PANTHER" id="PTHR45339:SF1">
    <property type="entry name" value="HYBRID SIGNAL TRANSDUCTION HISTIDINE KINASE J"/>
    <property type="match status" value="1"/>
</dbReference>
<dbReference type="InterPro" id="IPR003660">
    <property type="entry name" value="HAMP_dom"/>
</dbReference>
<feature type="domain" description="PAS" evidence="19">
    <location>
        <begin position="640"/>
        <end position="715"/>
    </location>
</feature>
<dbReference type="InterPro" id="IPR035965">
    <property type="entry name" value="PAS-like_dom_sf"/>
</dbReference>
<keyword evidence="7 16" id="KW-0812">Transmembrane</keyword>
<keyword evidence="6" id="KW-0808">Transferase</keyword>
<dbReference type="Gene3D" id="3.40.50.2300">
    <property type="match status" value="2"/>
</dbReference>
<keyword evidence="24" id="KW-1185">Reference proteome</keyword>
<dbReference type="SUPFAM" id="SSF47226">
    <property type="entry name" value="Histidine-containing phosphotransfer domain, HPT domain"/>
    <property type="match status" value="1"/>
</dbReference>
<feature type="domain" description="Response regulatory" evidence="18">
    <location>
        <begin position="1421"/>
        <end position="1537"/>
    </location>
</feature>
<dbReference type="InterPro" id="IPR003661">
    <property type="entry name" value="HisK_dim/P_dom"/>
</dbReference>
<reference evidence="23 24" key="1">
    <citation type="journal article" date="2012" name="Antonie Van Leeuwenhoek">
        <title>Shewanella litorisediminis sp. nov., a gammaproteobacterium isolated from a tidal flat sediment.</title>
        <authorList>
            <person name="Lee M.H."/>
            <person name="Yoon J.H."/>
        </authorList>
    </citation>
    <scope>NUCLEOTIDE SEQUENCE [LARGE SCALE GENOMIC DNA]</scope>
    <source>
        <strain evidence="23 24">SMK1-12</strain>
    </source>
</reference>
<keyword evidence="12" id="KW-0902">Two-component regulatory system</keyword>
<dbReference type="PANTHER" id="PTHR45339">
    <property type="entry name" value="HYBRID SIGNAL TRANSDUCTION HISTIDINE KINASE J"/>
    <property type="match status" value="1"/>
</dbReference>
<proteinExistence type="predicted"/>
<evidence type="ECO:0000256" key="3">
    <source>
        <dbReference type="ARBA" id="ARBA00012438"/>
    </source>
</evidence>
<name>A0ABX7G1N3_9GAMM</name>
<evidence type="ECO:0000256" key="2">
    <source>
        <dbReference type="ARBA" id="ARBA00004651"/>
    </source>
</evidence>
<dbReference type="SMART" id="SM00387">
    <property type="entry name" value="HATPase_c"/>
    <property type="match status" value="1"/>
</dbReference>
<feature type="transmembrane region" description="Helical" evidence="16">
    <location>
        <begin position="303"/>
        <end position="327"/>
    </location>
</feature>
<evidence type="ECO:0000256" key="8">
    <source>
        <dbReference type="ARBA" id="ARBA00022741"/>
    </source>
</evidence>
<dbReference type="EC" id="2.7.13.3" evidence="3"/>
<dbReference type="EMBL" id="CP069213">
    <property type="protein sequence ID" value="QRH01188.1"/>
    <property type="molecule type" value="Genomic_DNA"/>
</dbReference>
<evidence type="ECO:0000256" key="16">
    <source>
        <dbReference type="SAM" id="Phobius"/>
    </source>
</evidence>
<dbReference type="InterPro" id="IPR001610">
    <property type="entry name" value="PAC"/>
</dbReference>
<evidence type="ECO:0000256" key="7">
    <source>
        <dbReference type="ARBA" id="ARBA00022692"/>
    </source>
</evidence>
<dbReference type="SMART" id="SM00091">
    <property type="entry name" value="PAS"/>
    <property type="match status" value="5"/>
</dbReference>
<dbReference type="PROSITE" id="PS50113">
    <property type="entry name" value="PAC"/>
    <property type="match status" value="3"/>
</dbReference>
<evidence type="ECO:0000256" key="9">
    <source>
        <dbReference type="ARBA" id="ARBA00022777"/>
    </source>
</evidence>
<dbReference type="Gene3D" id="6.10.340.10">
    <property type="match status" value="1"/>
</dbReference>
<dbReference type="CDD" id="cd00088">
    <property type="entry name" value="HPT"/>
    <property type="match status" value="1"/>
</dbReference>
<dbReference type="PROSITE" id="PS50109">
    <property type="entry name" value="HIS_KIN"/>
    <property type="match status" value="1"/>
</dbReference>
<dbReference type="Pfam" id="PF00072">
    <property type="entry name" value="Response_reg"/>
    <property type="match status" value="2"/>
</dbReference>
<keyword evidence="8" id="KW-0547">Nucleotide-binding</keyword>
<dbReference type="Gene3D" id="1.20.120.160">
    <property type="entry name" value="HPT domain"/>
    <property type="match status" value="1"/>
</dbReference>
<accession>A0ABX7G1N3</accession>
<dbReference type="InterPro" id="IPR000014">
    <property type="entry name" value="PAS"/>
</dbReference>
<dbReference type="SMART" id="SM00448">
    <property type="entry name" value="REC"/>
    <property type="match status" value="2"/>
</dbReference>
<feature type="modified residue" description="4-aspartylphosphate" evidence="15">
    <location>
        <position position="1329"/>
    </location>
</feature>
<dbReference type="InterPro" id="IPR000700">
    <property type="entry name" value="PAS-assoc_C"/>
</dbReference>
<feature type="domain" description="HPt" evidence="22">
    <location>
        <begin position="1581"/>
        <end position="1680"/>
    </location>
</feature>
<dbReference type="CDD" id="cd17546">
    <property type="entry name" value="REC_hyHK_CKI1_RcsC-like"/>
    <property type="match status" value="2"/>
</dbReference>
<dbReference type="InterPro" id="IPR003594">
    <property type="entry name" value="HATPase_dom"/>
</dbReference>
<dbReference type="PROSITE" id="PS50110">
    <property type="entry name" value="RESPONSE_REGULATORY"/>
    <property type="match status" value="2"/>
</dbReference>
<evidence type="ECO:0000256" key="10">
    <source>
        <dbReference type="ARBA" id="ARBA00022840"/>
    </source>
</evidence>
<sequence length="1763" mass="195135">MQENTEKLSTFRSRILFQIAVPLIIIMTGVSGVTGWLNYKAEEKAFFADLAEKAEFAAKRLEFELTLAQQDTQTLAFTLGHLDAQAQLQKAPFLYQLLTDRLARNDSFYGSAIAFVPGFLPGQERFAPYVFRQDLTVATLDIGKEAYDYTSGQWDWWTEALKRPKGYWTPPYYDDGAGNIQMITFSQPFGNEAPLGVVTTDLALSSLPIRLGIDPKKLLVLDANGALIYHPDNNLARNATLGDWLIKDDVSEDAASKVLGGDASEVALTDLNGVQYLASIARVSPLSWRVLVITPQTQLVETFLAGFSSLTLSLLVLALLLLVTSYYSAKRLTEPLEALETGIVDFSKGLIKRLQKPEGVVREIATLSHKFNEMAEVLEEREQALLDSRGNRFATLIDGMSDKSFYCSMTPEGNIDQVSAGVEKVLGIPPDVLKRKYQRLFSSNAINEQNWQFMEMALRGEAVPPHQVEMAAADGSMRRLDLFMQPLLDDEGQLISVEMLFNDVTEQFSAAAWSNAVLEAAPEAMLIVDESGQLIFSNSRCQELFGYSGEEMLSLNIDALIPEDERHGHQGKRLLFTEGGTDKMMASGKPLHAVKCGGQHFPVQISLSLLPVDSRGQRQVAASIRDLTEQLAVERQIRESESRFRGLVSNIPGAVYRTRINGTWTMEYVSDNITELTGYPAWHFIESKKRSFGSLILDEDRARCDETISGALAEQHAFEVEYRIRHRDGSLRWVHEKGKASYDDDGNPVWFDGSLNDITESKLAQERIEQSREQLETITESVPSTVYQLVWRSERDRRFTFLSSAAMATLGFHRNEVLDNFELVAERIVEEDRGDIIQMLAGRQGMQWTKAFRYHFPSGELRWLEAGARGSKQQDALVWNGYLMDISGRKRMETELAQSEAHFRALFDNAGIGIVNLDDRGTIKDCNGQFVSDLGISSDTLKRKQLADLMHPDDRELATGLYQALAESEQGSVSGEWRMLDGDGELMWMAVIASELEEGDGGERSVVMSIANITRLKLLSDELMAAKEEADAANQAKSDFLANMSHEIRTPMNAIIGMSQLCLQTELDRKQRNYVEKIERASKSLLGIINDILDFSKIEAGKLDIEVVPFQLDTILEDLGDMFSVKAADKQLELLFSVAPGVPTHLEGDPLRLGQVLINLMNNAIKFTERGEVMLSISELARNEDQVQLKFAVRDSGIGLTAEQQAKLFKSFSQADTSTTRKYGGTGLGLAICKQLVELMGGEIGVDSQFGNGSTFYFTVSVKVAQSAQLNVEQELEGMAVLVVDDNSTARDILRTTLQSMGFSVDSARSGMEALEKCAQRDYRIALVDWKMPEMDGTETAARMRELSQPPLILMVSAHANSEFIDKVEEMGINGYITKPISASRLLDGIMSALGRQGHKPVRRKAQPMDAQQLSGLKGKRILLVEDNEMNQEVASEFLEQVGVVLSIADNGQIALEKLGQQRFDLVLMDCQMPVMDGYQATRELRKLPGLADLPVIAMTANAMAGDKEMCLLAGMNDHIAKPIEVGILYQTLLQYLCPEAKELVSTDADADAEQDVNSLTSWPEHEDLDIDRGLQLVQNSERLYRRILERFVASQAQAGKKIRKALALGQQEDAVRVAHTLKGVAGNLSAEALVDEARQLEAKLAAGEACEAELVAVESRLVPIVAAIESWMNAGVDEPSGERGEQLSTDDLKEALNTLVAQLEDADAGAVSALESLSGQVAPGLWERLKPVSQMVAGYQFDDGADLVRELIQELETDGESA</sequence>
<dbReference type="CDD" id="cd00130">
    <property type="entry name" value="PAS"/>
    <property type="match status" value="4"/>
</dbReference>
<dbReference type="PROSITE" id="PS50894">
    <property type="entry name" value="HPT"/>
    <property type="match status" value="1"/>
</dbReference>
<keyword evidence="5 15" id="KW-0597">Phosphoprotein</keyword>
<evidence type="ECO:0000313" key="23">
    <source>
        <dbReference type="EMBL" id="QRH01188.1"/>
    </source>
</evidence>